<comment type="caution">
    <text evidence="2">The sequence shown here is derived from an EMBL/GenBank/DDBJ whole genome shotgun (WGS) entry which is preliminary data.</text>
</comment>
<organism evidence="2 3">
    <name type="scientific">Triplophysa rosa</name>
    <name type="common">Cave loach</name>
    <dbReference type="NCBI Taxonomy" id="992332"/>
    <lineage>
        <taxon>Eukaryota</taxon>
        <taxon>Metazoa</taxon>
        <taxon>Chordata</taxon>
        <taxon>Craniata</taxon>
        <taxon>Vertebrata</taxon>
        <taxon>Euteleostomi</taxon>
        <taxon>Actinopterygii</taxon>
        <taxon>Neopterygii</taxon>
        <taxon>Teleostei</taxon>
        <taxon>Ostariophysi</taxon>
        <taxon>Cypriniformes</taxon>
        <taxon>Nemacheilidae</taxon>
        <taxon>Triplophysa</taxon>
    </lineage>
</organism>
<evidence type="ECO:0000256" key="1">
    <source>
        <dbReference type="SAM" id="SignalP"/>
    </source>
</evidence>
<evidence type="ECO:0000313" key="3">
    <source>
        <dbReference type="Proteomes" id="UP001059041"/>
    </source>
</evidence>
<dbReference type="Proteomes" id="UP001059041">
    <property type="component" value="Linkage Group LG8"/>
</dbReference>
<protein>
    <recommendedName>
        <fullName evidence="4">EF-hand domain-containing protein</fullName>
    </recommendedName>
</protein>
<dbReference type="EMBL" id="JAFHDT010000008">
    <property type="protein sequence ID" value="KAI7807181.1"/>
    <property type="molecule type" value="Genomic_DNA"/>
</dbReference>
<reference evidence="2" key="1">
    <citation type="submission" date="2021-02" db="EMBL/GenBank/DDBJ databases">
        <title>Comparative genomics reveals that relaxation of natural selection precedes convergent phenotypic evolution of cavefish.</title>
        <authorList>
            <person name="Peng Z."/>
        </authorList>
    </citation>
    <scope>NUCLEOTIDE SEQUENCE</scope>
    <source>
        <tissue evidence="2">Muscle</tissue>
    </source>
</reference>
<sequence length="278" mass="30942">AQFGPRLAILSLCLLAAVIITEQRHLENNTPDLDIQLCRRYMKGKPVDLPRVITLAAQVFGWDMQCLHISVKISVIMAQFGQRLVIVSLCLLAAVIITEQRFPDNFFLDADTNDGVCIKYMGRYTVLDLQGVFNMVSQEYGLDMQRLTTVKQVIKISSPECCTSETMAKSGQLVAVLGLCFLVAVANCQGDGTPPPPPPPPPLGNEICLHYTQGGIAGLDMPRIFDMLMIEFGRQIQTLNPMQTEQWVREVDEDHDRHLTLAECSKLVQNVLNSLRSP</sequence>
<evidence type="ECO:0000313" key="2">
    <source>
        <dbReference type="EMBL" id="KAI7807181.1"/>
    </source>
</evidence>
<feature type="chain" id="PRO_5040939020" description="EF-hand domain-containing protein" evidence="1">
    <location>
        <begin position="24"/>
        <end position="278"/>
    </location>
</feature>
<feature type="signal peptide" evidence="1">
    <location>
        <begin position="1"/>
        <end position="23"/>
    </location>
</feature>
<name>A0A9W7WRZ0_TRIRA</name>
<accession>A0A9W7WRZ0</accession>
<keyword evidence="1" id="KW-0732">Signal</keyword>
<dbReference type="AlphaFoldDB" id="A0A9W7WRZ0"/>
<feature type="non-terminal residue" evidence="2">
    <location>
        <position position="278"/>
    </location>
</feature>
<keyword evidence="3" id="KW-1185">Reference proteome</keyword>
<evidence type="ECO:0008006" key="4">
    <source>
        <dbReference type="Google" id="ProtNLM"/>
    </source>
</evidence>
<gene>
    <name evidence="2" type="ORF">IRJ41_023156</name>
</gene>
<proteinExistence type="predicted"/>